<gene>
    <name evidence="2" type="ORF">HDF15_003422</name>
</gene>
<reference evidence="2 3" key="1">
    <citation type="submission" date="2020-08" db="EMBL/GenBank/DDBJ databases">
        <title>Genomic Encyclopedia of Type Strains, Phase IV (KMG-V): Genome sequencing to study the core and pangenomes of soil and plant-associated prokaryotes.</title>
        <authorList>
            <person name="Whitman W."/>
        </authorList>
    </citation>
    <scope>NUCLEOTIDE SEQUENCE [LARGE SCALE GENOMIC DNA]</scope>
    <source>
        <strain evidence="2 3">X5P3</strain>
    </source>
</reference>
<sequence>MAETLQSGAVRTPQLVRAAQVAREAEVRQSANGVAFATYGETGVDAPDLDRMLETVPAAIVASLKSNTYYFVPLALRENPETGESTEADANAKTSTPANEPTMVAGEYTDAFSDAAICHRNVELGSGNRGVFISTRLLGDRFALSFEFFINVAHAFVDQAGVPASFADLVWKQALDNVRGETSLDAWESRNLAFGRPANAEPEPAASLSRRGLGLVTKPRTFSGASSSTPATSATINEKERGLYIDSAFSDAVALYLLSLALDFDYSELREREYPLLAPAALAARLRLVADLFPPNQGYEFAVKYRRRA</sequence>
<organism evidence="2 3">
    <name type="scientific">Granulicella mallensis</name>
    <dbReference type="NCBI Taxonomy" id="940614"/>
    <lineage>
        <taxon>Bacteria</taxon>
        <taxon>Pseudomonadati</taxon>
        <taxon>Acidobacteriota</taxon>
        <taxon>Terriglobia</taxon>
        <taxon>Terriglobales</taxon>
        <taxon>Acidobacteriaceae</taxon>
        <taxon>Granulicella</taxon>
    </lineage>
</organism>
<protein>
    <submittedName>
        <fullName evidence="2">Uncharacterized protein</fullName>
    </submittedName>
</protein>
<dbReference type="RefSeq" id="WP_184257456.1">
    <property type="nucleotide sequence ID" value="NZ_JACHIO010000014.1"/>
</dbReference>
<feature type="region of interest" description="Disordered" evidence="1">
    <location>
        <begin position="81"/>
        <end position="101"/>
    </location>
</feature>
<dbReference type="AlphaFoldDB" id="A0A7W8EAZ9"/>
<dbReference type="Proteomes" id="UP000584867">
    <property type="component" value="Unassembled WGS sequence"/>
</dbReference>
<evidence type="ECO:0000256" key="1">
    <source>
        <dbReference type="SAM" id="MobiDB-lite"/>
    </source>
</evidence>
<comment type="caution">
    <text evidence="2">The sequence shown here is derived from an EMBL/GenBank/DDBJ whole genome shotgun (WGS) entry which is preliminary data.</text>
</comment>
<evidence type="ECO:0000313" key="3">
    <source>
        <dbReference type="Proteomes" id="UP000584867"/>
    </source>
</evidence>
<accession>A0A7W8EAZ9</accession>
<dbReference type="EMBL" id="JACHIO010000014">
    <property type="protein sequence ID" value="MBB5065059.1"/>
    <property type="molecule type" value="Genomic_DNA"/>
</dbReference>
<name>A0A7W8EAZ9_9BACT</name>
<proteinExistence type="predicted"/>
<evidence type="ECO:0000313" key="2">
    <source>
        <dbReference type="EMBL" id="MBB5065059.1"/>
    </source>
</evidence>